<organism evidence="5 6">
    <name type="scientific">Monoraphidium neglectum</name>
    <dbReference type="NCBI Taxonomy" id="145388"/>
    <lineage>
        <taxon>Eukaryota</taxon>
        <taxon>Viridiplantae</taxon>
        <taxon>Chlorophyta</taxon>
        <taxon>core chlorophytes</taxon>
        <taxon>Chlorophyceae</taxon>
        <taxon>CS clade</taxon>
        <taxon>Sphaeropleales</taxon>
        <taxon>Selenastraceae</taxon>
        <taxon>Monoraphidium</taxon>
    </lineage>
</organism>
<dbReference type="InterPro" id="IPR012093">
    <property type="entry name" value="Pirin"/>
</dbReference>
<keyword evidence="2" id="KW-0479">Metal-binding</keyword>
<dbReference type="InterPro" id="IPR003829">
    <property type="entry name" value="Pirin_N_dom"/>
</dbReference>
<dbReference type="EMBL" id="KK100625">
    <property type="protein sequence ID" value="KIZ04668.1"/>
    <property type="molecule type" value="Genomic_DNA"/>
</dbReference>
<feature type="binding site" evidence="2">
    <location>
        <position position="67"/>
    </location>
    <ligand>
        <name>Fe cation</name>
        <dbReference type="ChEBI" id="CHEBI:24875"/>
    </ligand>
</feature>
<keyword evidence="6" id="KW-1185">Reference proteome</keyword>
<evidence type="ECO:0000256" key="2">
    <source>
        <dbReference type="PIRSR" id="PIRSR006232-1"/>
    </source>
</evidence>
<keyword evidence="2" id="KW-0408">Iron</keyword>
<dbReference type="OrthoDB" id="198735at2759"/>
<evidence type="ECO:0000259" key="4">
    <source>
        <dbReference type="Pfam" id="PF02678"/>
    </source>
</evidence>
<dbReference type="GO" id="GO:0046872">
    <property type="term" value="F:metal ion binding"/>
    <property type="evidence" value="ECO:0007669"/>
    <property type="project" value="UniProtKB-KW"/>
</dbReference>
<feature type="binding site" evidence="2">
    <location>
        <position position="69"/>
    </location>
    <ligand>
        <name>Fe cation</name>
        <dbReference type="ChEBI" id="CHEBI:24875"/>
    </ligand>
</feature>
<dbReference type="PANTHER" id="PTHR43212">
    <property type="entry name" value="QUERCETIN 2,3-DIOXYGENASE"/>
    <property type="match status" value="1"/>
</dbReference>
<gene>
    <name evidence="5" type="ORF">MNEG_3282</name>
</gene>
<dbReference type="Pfam" id="PF02678">
    <property type="entry name" value="Pirin"/>
    <property type="match status" value="1"/>
</dbReference>
<dbReference type="RefSeq" id="XP_013903687.1">
    <property type="nucleotide sequence ID" value="XM_014048233.1"/>
</dbReference>
<evidence type="ECO:0000256" key="3">
    <source>
        <dbReference type="RuleBase" id="RU003457"/>
    </source>
</evidence>
<name>A0A0D2K2A2_9CHLO</name>
<dbReference type="PIRSF" id="PIRSF006232">
    <property type="entry name" value="Pirin"/>
    <property type="match status" value="1"/>
</dbReference>
<evidence type="ECO:0000313" key="6">
    <source>
        <dbReference type="Proteomes" id="UP000054498"/>
    </source>
</evidence>
<proteinExistence type="inferred from homology"/>
<evidence type="ECO:0000313" key="5">
    <source>
        <dbReference type="EMBL" id="KIZ04668.1"/>
    </source>
</evidence>
<accession>A0A0D2K2A2</accession>
<dbReference type="Gene3D" id="2.60.120.10">
    <property type="entry name" value="Jelly Rolls"/>
    <property type="match status" value="1"/>
</dbReference>
<feature type="domain" description="Pirin N-terminal" evidence="4">
    <location>
        <begin position="25"/>
        <end position="128"/>
    </location>
</feature>
<dbReference type="CDD" id="cd02910">
    <property type="entry name" value="cupin_Yhhw_N"/>
    <property type="match status" value="1"/>
</dbReference>
<dbReference type="KEGG" id="mng:MNEG_3282"/>
<dbReference type="SUPFAM" id="SSF51182">
    <property type="entry name" value="RmlC-like cupins"/>
    <property type="match status" value="1"/>
</dbReference>
<sequence length="213" mass="23142">MAAPALKSAAIRHVPASSLHVSKPTWWLTSRFHFSFADYFDPKRNNFGALRVVNDDLVKGNAGFGTHPHRDAEIFSYVLDGQLTHADSMGNRESLGRGGVQFMSAGTGVTHSELNDHPETCRFVQTWITPDRRGHTPQYGSSTYTKQERHNTLLRILGGTGAAPAWPGLVTRDEVALYQDANVIVSESDAGTAFKLPLAPARQGERGRGGAAS</sequence>
<protein>
    <submittedName>
        <fullName evidence="5">Putative pirin</fullName>
    </submittedName>
</protein>
<reference evidence="5 6" key="1">
    <citation type="journal article" date="2013" name="BMC Genomics">
        <title>Reconstruction of the lipid metabolism for the microalga Monoraphidium neglectum from its genome sequence reveals characteristics suitable for biofuel production.</title>
        <authorList>
            <person name="Bogen C."/>
            <person name="Al-Dilaimi A."/>
            <person name="Albersmeier A."/>
            <person name="Wichmann J."/>
            <person name="Grundmann M."/>
            <person name="Rupp O."/>
            <person name="Lauersen K.J."/>
            <person name="Blifernez-Klassen O."/>
            <person name="Kalinowski J."/>
            <person name="Goesmann A."/>
            <person name="Mussgnug J.H."/>
            <person name="Kruse O."/>
        </authorList>
    </citation>
    <scope>NUCLEOTIDE SEQUENCE [LARGE SCALE GENOMIC DNA]</scope>
    <source>
        <strain evidence="5 6">SAG 48.87</strain>
    </source>
</reference>
<dbReference type="AlphaFoldDB" id="A0A0D2K2A2"/>
<dbReference type="Proteomes" id="UP000054498">
    <property type="component" value="Unassembled WGS sequence"/>
</dbReference>
<evidence type="ECO:0000256" key="1">
    <source>
        <dbReference type="ARBA" id="ARBA00008416"/>
    </source>
</evidence>
<feature type="binding site" evidence="2">
    <location>
        <position position="111"/>
    </location>
    <ligand>
        <name>Fe cation</name>
        <dbReference type="ChEBI" id="CHEBI:24875"/>
    </ligand>
</feature>
<dbReference type="InterPro" id="IPR014710">
    <property type="entry name" value="RmlC-like_jellyroll"/>
</dbReference>
<comment type="cofactor">
    <cofactor evidence="2">
        <name>Fe cation</name>
        <dbReference type="ChEBI" id="CHEBI:24875"/>
    </cofactor>
    <text evidence="2">Binds 1 Fe cation per subunit.</text>
</comment>
<dbReference type="InterPro" id="IPR011051">
    <property type="entry name" value="RmlC_Cupin_sf"/>
</dbReference>
<comment type="similarity">
    <text evidence="1 3">Belongs to the pirin family.</text>
</comment>
<dbReference type="GeneID" id="25736160"/>
<dbReference type="PANTHER" id="PTHR43212:SF3">
    <property type="entry name" value="QUERCETIN 2,3-DIOXYGENASE"/>
    <property type="match status" value="1"/>
</dbReference>
<feature type="binding site" evidence="2">
    <location>
        <position position="113"/>
    </location>
    <ligand>
        <name>Fe cation</name>
        <dbReference type="ChEBI" id="CHEBI:24875"/>
    </ligand>
</feature>